<dbReference type="AlphaFoldDB" id="A0A4Y2E8C5"/>
<reference evidence="1 2" key="1">
    <citation type="journal article" date="2019" name="Sci. Rep.">
        <title>Orb-weaving spider Araneus ventricosus genome elucidates the spidroin gene catalogue.</title>
        <authorList>
            <person name="Kono N."/>
            <person name="Nakamura H."/>
            <person name="Ohtoshi R."/>
            <person name="Moran D.A.P."/>
            <person name="Shinohara A."/>
            <person name="Yoshida Y."/>
            <person name="Fujiwara M."/>
            <person name="Mori M."/>
            <person name="Tomita M."/>
            <person name="Arakawa K."/>
        </authorList>
    </citation>
    <scope>NUCLEOTIDE SEQUENCE [LARGE SCALE GENOMIC DNA]</scope>
</reference>
<accession>A0A4Y2E8C5</accession>
<dbReference type="Proteomes" id="UP000499080">
    <property type="component" value="Unassembled WGS sequence"/>
</dbReference>
<keyword evidence="2" id="KW-1185">Reference proteome</keyword>
<evidence type="ECO:0000313" key="2">
    <source>
        <dbReference type="Proteomes" id="UP000499080"/>
    </source>
</evidence>
<gene>
    <name evidence="1" type="ORF">AVEN_165649_1</name>
</gene>
<dbReference type="EMBL" id="BGPR01245324">
    <property type="protein sequence ID" value="GBM24104.1"/>
    <property type="molecule type" value="Genomic_DNA"/>
</dbReference>
<protein>
    <submittedName>
        <fullName evidence="1">Uncharacterized protein</fullName>
    </submittedName>
</protein>
<comment type="caution">
    <text evidence="1">The sequence shown here is derived from an EMBL/GenBank/DDBJ whole genome shotgun (WGS) entry which is preliminary data.</text>
</comment>
<proteinExistence type="predicted"/>
<name>A0A4Y2E8C5_ARAVE</name>
<organism evidence="1 2">
    <name type="scientific">Araneus ventricosus</name>
    <name type="common">Orbweaver spider</name>
    <name type="synonym">Epeira ventricosa</name>
    <dbReference type="NCBI Taxonomy" id="182803"/>
    <lineage>
        <taxon>Eukaryota</taxon>
        <taxon>Metazoa</taxon>
        <taxon>Ecdysozoa</taxon>
        <taxon>Arthropoda</taxon>
        <taxon>Chelicerata</taxon>
        <taxon>Arachnida</taxon>
        <taxon>Araneae</taxon>
        <taxon>Araneomorphae</taxon>
        <taxon>Entelegynae</taxon>
        <taxon>Araneoidea</taxon>
        <taxon>Araneidae</taxon>
        <taxon>Araneus</taxon>
    </lineage>
</organism>
<evidence type="ECO:0000313" key="1">
    <source>
        <dbReference type="EMBL" id="GBM24104.1"/>
    </source>
</evidence>
<sequence>MKCGRGKKAIASTSVEGVATALQEASSSALGTCSARGTSRTLDRPVSKVRKILRNILQCYPIKITHAKELVPADLPKREAFALEFLARMEVGNARPWNILWIDEVHFHLQGSVNT</sequence>